<keyword evidence="2" id="KW-1185">Reference proteome</keyword>
<dbReference type="AlphaFoldDB" id="A0A7Z1AD55"/>
<sequence>MGEKIDCTVTCCRVLRGVLIGNTPQQGLQIGFRHSTAAIQHDIEASAVEIDFKISATHSADLVITRTICEYISCYCDLFADAIQET</sequence>
<name>A0A7Z1AD55_9GAMM</name>
<organism evidence="1 2">
    <name type="scientific">Candidatus Thiodiazotropha endolucinida</name>
    <dbReference type="NCBI Taxonomy" id="1655433"/>
    <lineage>
        <taxon>Bacteria</taxon>
        <taxon>Pseudomonadati</taxon>
        <taxon>Pseudomonadota</taxon>
        <taxon>Gammaproteobacteria</taxon>
        <taxon>Chromatiales</taxon>
        <taxon>Sedimenticolaceae</taxon>
        <taxon>Candidatus Thiodiazotropha</taxon>
    </lineage>
</organism>
<accession>A0A7Z1AD55</accession>
<comment type="caution">
    <text evidence="1">The sequence shown here is derived from an EMBL/GenBank/DDBJ whole genome shotgun (WGS) entry which is preliminary data.</text>
</comment>
<dbReference type="EMBL" id="MARB01000048">
    <property type="protein sequence ID" value="ODJ85600.1"/>
    <property type="molecule type" value="Genomic_DNA"/>
</dbReference>
<protein>
    <submittedName>
        <fullName evidence="1">Uncharacterized protein</fullName>
    </submittedName>
</protein>
<proteinExistence type="predicted"/>
<reference evidence="1 2" key="1">
    <citation type="submission" date="2016-06" db="EMBL/GenBank/DDBJ databases">
        <title>Genome sequence of endosymbiont of Candidatus Endolucinida thiodiazotropha.</title>
        <authorList>
            <person name="Poehlein A."/>
            <person name="Koenig S."/>
            <person name="Heiden S.E."/>
            <person name="Thuermer A."/>
            <person name="Voget S."/>
            <person name="Daniel R."/>
            <person name="Markert S."/>
            <person name="Gros O."/>
            <person name="Schweder T."/>
        </authorList>
    </citation>
    <scope>NUCLEOTIDE SEQUENCE [LARGE SCALE GENOMIC DNA]</scope>
    <source>
        <strain evidence="1 2">COS</strain>
    </source>
</reference>
<dbReference type="Proteomes" id="UP000094769">
    <property type="component" value="Unassembled WGS sequence"/>
</dbReference>
<gene>
    <name evidence="1" type="ORF">CODIS_41840</name>
</gene>
<evidence type="ECO:0000313" key="2">
    <source>
        <dbReference type="Proteomes" id="UP000094769"/>
    </source>
</evidence>
<evidence type="ECO:0000313" key="1">
    <source>
        <dbReference type="EMBL" id="ODJ85600.1"/>
    </source>
</evidence>